<organism evidence="7 8">
    <name type="scientific">Syphacia muris</name>
    <dbReference type="NCBI Taxonomy" id="451379"/>
    <lineage>
        <taxon>Eukaryota</taxon>
        <taxon>Metazoa</taxon>
        <taxon>Ecdysozoa</taxon>
        <taxon>Nematoda</taxon>
        <taxon>Chromadorea</taxon>
        <taxon>Rhabditida</taxon>
        <taxon>Spirurina</taxon>
        <taxon>Oxyuridomorpha</taxon>
        <taxon>Oxyuroidea</taxon>
        <taxon>Oxyuridae</taxon>
        <taxon>Syphacia</taxon>
    </lineage>
</organism>
<dbReference type="Pfam" id="PF00828">
    <property type="entry name" value="Ribosomal_L27A"/>
    <property type="match status" value="1"/>
</dbReference>
<sequence>MSSAKILKSASERALRYVEESGRLTLADLYDNPGARTKGRMVRATMNQAGHTIGQLQHAAKPPLGWVWGDFYKPWQRIFPGEKYFNGDINLRREYQPLSLLELQRLIDLGWLSTNRLIDLTALCNTKRYSCNPSLRQFGVQLTDEGVDVFSACINLEVQWASQAAIAAVERAGGNIRTAYYDVQSLQAVVNPKKWFLEGNVIPRRKAPPAELMLYYMDPKNRGYLAKKDEIETAEKDLADLYGYERKRIKNLEEKAVDQVFYGIPSGSIVSLTDKKVFVPTDEKLRRYYGLSRSGDDEMEADHSYA</sequence>
<proteinExistence type="inferred from homology"/>
<comment type="similarity">
    <text evidence="1">Belongs to the universal ribosomal protein uL15 family.</text>
</comment>
<name>A0A0N5AL37_9BILA</name>
<evidence type="ECO:0000313" key="7">
    <source>
        <dbReference type="Proteomes" id="UP000046393"/>
    </source>
</evidence>
<dbReference type="STRING" id="451379.A0A0N5AL37"/>
<protein>
    <recommendedName>
        <fullName evidence="4">Large ribosomal subunit protein uL15m</fullName>
    </recommendedName>
    <alternativeName>
        <fullName evidence="5">39S ribosomal protein L15, mitochondrial</fullName>
    </alternativeName>
</protein>
<evidence type="ECO:0000256" key="1">
    <source>
        <dbReference type="ARBA" id="ARBA00007320"/>
    </source>
</evidence>
<dbReference type="InterPro" id="IPR005749">
    <property type="entry name" value="Ribosomal_uL15_bac-type"/>
</dbReference>
<dbReference type="InterPro" id="IPR021131">
    <property type="entry name" value="Ribosomal_uL15/eL18"/>
</dbReference>
<dbReference type="GO" id="GO:0005762">
    <property type="term" value="C:mitochondrial large ribosomal subunit"/>
    <property type="evidence" value="ECO:0007669"/>
    <property type="project" value="TreeGrafter"/>
</dbReference>
<dbReference type="Proteomes" id="UP000046393">
    <property type="component" value="Unplaced"/>
</dbReference>
<dbReference type="GO" id="GO:0006412">
    <property type="term" value="P:translation"/>
    <property type="evidence" value="ECO:0007669"/>
    <property type="project" value="InterPro"/>
</dbReference>
<accession>A0A0N5AL37</accession>
<evidence type="ECO:0000313" key="8">
    <source>
        <dbReference type="WBParaSite" id="SMUV_0000523101-mRNA-1"/>
    </source>
</evidence>
<dbReference type="PANTHER" id="PTHR12934">
    <property type="entry name" value="50S RIBOSOMAL PROTEIN L15"/>
    <property type="match status" value="1"/>
</dbReference>
<dbReference type="SUPFAM" id="SSF52080">
    <property type="entry name" value="Ribosomal proteins L15p and L18e"/>
    <property type="match status" value="1"/>
</dbReference>
<evidence type="ECO:0000256" key="3">
    <source>
        <dbReference type="ARBA" id="ARBA00023274"/>
    </source>
</evidence>
<keyword evidence="2" id="KW-0689">Ribosomal protein</keyword>
<evidence type="ECO:0000256" key="5">
    <source>
        <dbReference type="ARBA" id="ARBA00035423"/>
    </source>
</evidence>
<evidence type="ECO:0000256" key="2">
    <source>
        <dbReference type="ARBA" id="ARBA00022980"/>
    </source>
</evidence>
<dbReference type="GO" id="GO:0003735">
    <property type="term" value="F:structural constituent of ribosome"/>
    <property type="evidence" value="ECO:0007669"/>
    <property type="project" value="InterPro"/>
</dbReference>
<keyword evidence="3" id="KW-0687">Ribonucleoprotein</keyword>
<feature type="domain" description="Large ribosomal subunit protein uL15/eL18" evidence="6">
    <location>
        <begin position="97"/>
        <end position="176"/>
    </location>
</feature>
<dbReference type="PANTHER" id="PTHR12934:SF11">
    <property type="entry name" value="LARGE RIBOSOMAL SUBUNIT PROTEIN UL15M"/>
    <property type="match status" value="1"/>
</dbReference>
<reference evidence="8" key="1">
    <citation type="submission" date="2017-02" db="UniProtKB">
        <authorList>
            <consortium name="WormBaseParasite"/>
        </authorList>
    </citation>
    <scope>IDENTIFICATION</scope>
</reference>
<keyword evidence="7" id="KW-1185">Reference proteome</keyword>
<dbReference type="InterPro" id="IPR036227">
    <property type="entry name" value="Ribosomal_uL15/eL18_sf"/>
</dbReference>
<dbReference type="AlphaFoldDB" id="A0A0N5AL37"/>
<dbReference type="WBParaSite" id="SMUV_0000523101-mRNA-1">
    <property type="protein sequence ID" value="SMUV_0000523101-mRNA-1"/>
    <property type="gene ID" value="SMUV_0000523101"/>
</dbReference>
<evidence type="ECO:0000259" key="6">
    <source>
        <dbReference type="Pfam" id="PF00828"/>
    </source>
</evidence>
<evidence type="ECO:0000256" key="4">
    <source>
        <dbReference type="ARBA" id="ARBA00035299"/>
    </source>
</evidence>